<sequence>MAVSISACQQGPLTLRHPFTVGLSACSKPNPQKVMKWTQGHSKVLRPLIFL</sequence>
<protein>
    <submittedName>
        <fullName evidence="1">Uncharacterized protein</fullName>
    </submittedName>
</protein>
<proteinExistence type="predicted"/>
<evidence type="ECO:0000313" key="1">
    <source>
        <dbReference type="EMBL" id="EGV99629.1"/>
    </source>
</evidence>
<reference evidence="2" key="1">
    <citation type="journal article" date="2011" name="Nat. Biotechnol.">
        <title>The genomic sequence of the Chinese hamster ovary (CHO)-K1 cell line.</title>
        <authorList>
            <person name="Xu X."/>
            <person name="Nagarajan H."/>
            <person name="Lewis N.E."/>
            <person name="Pan S."/>
            <person name="Cai Z."/>
            <person name="Liu X."/>
            <person name="Chen W."/>
            <person name="Xie M."/>
            <person name="Wang W."/>
            <person name="Hammond S."/>
            <person name="Andersen M.R."/>
            <person name="Neff N."/>
            <person name="Passarelli B."/>
            <person name="Koh W."/>
            <person name="Fan H.C."/>
            <person name="Wang J."/>
            <person name="Gui Y."/>
            <person name="Lee K.H."/>
            <person name="Betenbaugh M.J."/>
            <person name="Quake S.R."/>
            <person name="Famili I."/>
            <person name="Palsson B.O."/>
            <person name="Wang J."/>
        </authorList>
    </citation>
    <scope>NUCLEOTIDE SEQUENCE [LARGE SCALE GENOMIC DNA]</scope>
    <source>
        <strain evidence="2">CHO K1 cell line</strain>
    </source>
</reference>
<gene>
    <name evidence="1" type="ORF">I79_005541</name>
</gene>
<dbReference type="InParanoid" id="G3H5F9"/>
<organism evidence="1 2">
    <name type="scientific">Cricetulus griseus</name>
    <name type="common">Chinese hamster</name>
    <name type="synonym">Cricetulus barabensis griseus</name>
    <dbReference type="NCBI Taxonomy" id="10029"/>
    <lineage>
        <taxon>Eukaryota</taxon>
        <taxon>Metazoa</taxon>
        <taxon>Chordata</taxon>
        <taxon>Craniata</taxon>
        <taxon>Vertebrata</taxon>
        <taxon>Euteleostomi</taxon>
        <taxon>Mammalia</taxon>
        <taxon>Eutheria</taxon>
        <taxon>Euarchontoglires</taxon>
        <taxon>Glires</taxon>
        <taxon>Rodentia</taxon>
        <taxon>Myomorpha</taxon>
        <taxon>Muroidea</taxon>
        <taxon>Cricetidae</taxon>
        <taxon>Cricetinae</taxon>
        <taxon>Cricetulus</taxon>
    </lineage>
</organism>
<name>G3H5F9_CRIGR</name>
<evidence type="ECO:0000313" key="2">
    <source>
        <dbReference type="Proteomes" id="UP000001075"/>
    </source>
</evidence>
<dbReference type="EMBL" id="JH000159">
    <property type="protein sequence ID" value="EGV99629.1"/>
    <property type="molecule type" value="Genomic_DNA"/>
</dbReference>
<dbReference type="AlphaFoldDB" id="G3H5F9"/>
<dbReference type="Proteomes" id="UP000001075">
    <property type="component" value="Unassembled WGS sequence"/>
</dbReference>
<accession>G3H5F9</accession>